<evidence type="ECO:0000313" key="1">
    <source>
        <dbReference type="EMBL" id="SCZ84731.1"/>
    </source>
</evidence>
<dbReference type="Proteomes" id="UP000198729">
    <property type="component" value="Unassembled WGS sequence"/>
</dbReference>
<accession>A0A1G5SDW2</accession>
<proteinExistence type="predicted"/>
<keyword evidence="2" id="KW-1185">Reference proteome</keyword>
<sequence length="49" mass="5802">MTFHQKVFEILRINILFNTVAAKYHGFHALIRKIVQLSPIFFYDKAHIA</sequence>
<dbReference type="AlphaFoldDB" id="A0A1G5SDW2"/>
<reference evidence="1 2" key="1">
    <citation type="submission" date="2016-10" db="EMBL/GenBank/DDBJ databases">
        <authorList>
            <person name="de Groot N.N."/>
        </authorList>
    </citation>
    <scope>NUCLEOTIDE SEQUENCE [LARGE SCALE GENOMIC DNA]</scope>
    <source>
        <strain evidence="1">1</strain>
    </source>
</reference>
<organism evidence="1 2">
    <name type="scientific">Nitrosomonas mobilis</name>
    <dbReference type="NCBI Taxonomy" id="51642"/>
    <lineage>
        <taxon>Bacteria</taxon>
        <taxon>Pseudomonadati</taxon>
        <taxon>Pseudomonadota</taxon>
        <taxon>Betaproteobacteria</taxon>
        <taxon>Nitrosomonadales</taxon>
        <taxon>Nitrosomonadaceae</taxon>
        <taxon>Nitrosomonas</taxon>
    </lineage>
</organism>
<name>A0A1G5SDW2_9PROT</name>
<dbReference type="STRING" id="51642.NSMM_260027"/>
<protein>
    <submittedName>
        <fullName evidence="1">Uncharacterized protein</fullName>
    </submittedName>
</protein>
<dbReference type="EMBL" id="FMWO01000032">
    <property type="protein sequence ID" value="SCZ84731.1"/>
    <property type="molecule type" value="Genomic_DNA"/>
</dbReference>
<evidence type="ECO:0000313" key="2">
    <source>
        <dbReference type="Proteomes" id="UP000198729"/>
    </source>
</evidence>
<gene>
    <name evidence="1" type="ORF">NSMM_260027</name>
</gene>